<reference evidence="5 6" key="1">
    <citation type="submission" date="2020-07" db="EMBL/GenBank/DDBJ databases">
        <title>Roseicoccus Jingziensis gen. nov., sp. nov., isolated from coastal seawater.</title>
        <authorList>
            <person name="Feng X."/>
        </authorList>
    </citation>
    <scope>NUCLEOTIDE SEQUENCE [LARGE SCALE GENOMIC DNA]</scope>
    <source>
        <strain evidence="5 6">N1E253</strain>
    </source>
</reference>
<keyword evidence="2" id="KW-0175">Coiled coil</keyword>
<comment type="similarity">
    <text evidence="1">Belongs to the membrane fusion protein (MFP) (TC 8.A.1) family.</text>
</comment>
<evidence type="ECO:0000256" key="2">
    <source>
        <dbReference type="SAM" id="Coils"/>
    </source>
</evidence>
<dbReference type="Gene3D" id="2.40.50.100">
    <property type="match status" value="1"/>
</dbReference>
<comment type="caution">
    <text evidence="5">The sequence shown here is derived from an EMBL/GenBank/DDBJ whole genome shotgun (WGS) entry which is preliminary data.</text>
</comment>
<evidence type="ECO:0000313" key="6">
    <source>
        <dbReference type="Proteomes" id="UP000557872"/>
    </source>
</evidence>
<evidence type="ECO:0000256" key="3">
    <source>
        <dbReference type="SAM" id="MobiDB-lite"/>
    </source>
</evidence>
<name>A0A851GAR6_9BACT</name>
<feature type="region of interest" description="Disordered" evidence="3">
    <location>
        <begin position="391"/>
        <end position="428"/>
    </location>
</feature>
<feature type="coiled-coil region" evidence="2">
    <location>
        <begin position="167"/>
        <end position="194"/>
    </location>
</feature>
<dbReference type="InterPro" id="IPR058625">
    <property type="entry name" value="MdtA-like_BSH"/>
</dbReference>
<feature type="compositionally biased region" description="Polar residues" evidence="3">
    <location>
        <begin position="403"/>
        <end position="413"/>
    </location>
</feature>
<sequence>MRALLHIILPIAIIALGAWGYTELKGLKKEGYKLRKDPAKEQKRPVEQPKIRTRVMPMDLQDFTITLHSQGVVRPHNATTLTSQVSGRIVEITPSFEDGAYFSKGEILIKLDTADYLTDLESAKAQLARSEASFAQEQARAKQALLNWKDAGFEEEASDLVLRKPQLREAEANVNSAKSSLERAKRNLARTQVKAPYDGRVRKRNVGLGQQVGASTPLGEVFSTDFAEVRLPLTSRDLQYYNPPNKPEAVTNKDNIHFESILNQAEEHATPPWVGSIIRAEGELDTDSKQLFVIAKIDDPFGLNNGKAPLFIGQPVRASIPAKTLSDVYTVPRKHLKELNEILVLRNGLLKSVTITPIWTSAENIITREGIEPGDLLCTTRLPYAPEGVPVEIIEDAREDSSGEVSPTQQAQAGDSGKVGKKRTKPRR</sequence>
<evidence type="ECO:0000313" key="5">
    <source>
        <dbReference type="EMBL" id="NWK54858.1"/>
    </source>
</evidence>
<evidence type="ECO:0000256" key="1">
    <source>
        <dbReference type="ARBA" id="ARBA00009477"/>
    </source>
</evidence>
<dbReference type="AlphaFoldDB" id="A0A851GAR6"/>
<feature type="compositionally biased region" description="Basic residues" evidence="3">
    <location>
        <begin position="419"/>
        <end position="428"/>
    </location>
</feature>
<evidence type="ECO:0000259" key="4">
    <source>
        <dbReference type="Pfam" id="PF25917"/>
    </source>
</evidence>
<dbReference type="EMBL" id="JACBAZ010000001">
    <property type="protein sequence ID" value="NWK54858.1"/>
    <property type="molecule type" value="Genomic_DNA"/>
</dbReference>
<dbReference type="NCBIfam" id="TIGR01730">
    <property type="entry name" value="RND_mfp"/>
    <property type="match status" value="1"/>
</dbReference>
<feature type="domain" description="Multidrug resistance protein MdtA-like barrel-sandwich hybrid" evidence="4">
    <location>
        <begin position="79"/>
        <end position="218"/>
    </location>
</feature>
<dbReference type="InterPro" id="IPR006143">
    <property type="entry name" value="RND_pump_MFP"/>
</dbReference>
<dbReference type="RefSeq" id="WP_178931361.1">
    <property type="nucleotide sequence ID" value="NZ_JACBAZ010000001.1"/>
</dbReference>
<dbReference type="GO" id="GO:0015562">
    <property type="term" value="F:efflux transmembrane transporter activity"/>
    <property type="evidence" value="ECO:0007669"/>
    <property type="project" value="TreeGrafter"/>
</dbReference>
<dbReference type="Pfam" id="PF25917">
    <property type="entry name" value="BSH_RND"/>
    <property type="match status" value="1"/>
</dbReference>
<organism evidence="5 6">
    <name type="scientific">Oceaniferula marina</name>
    <dbReference type="NCBI Taxonomy" id="2748318"/>
    <lineage>
        <taxon>Bacteria</taxon>
        <taxon>Pseudomonadati</taxon>
        <taxon>Verrucomicrobiota</taxon>
        <taxon>Verrucomicrobiia</taxon>
        <taxon>Verrucomicrobiales</taxon>
        <taxon>Verrucomicrobiaceae</taxon>
        <taxon>Oceaniferula</taxon>
    </lineage>
</organism>
<proteinExistence type="inferred from homology"/>
<dbReference type="Gene3D" id="1.10.287.470">
    <property type="entry name" value="Helix hairpin bin"/>
    <property type="match status" value="1"/>
</dbReference>
<dbReference type="Proteomes" id="UP000557872">
    <property type="component" value="Unassembled WGS sequence"/>
</dbReference>
<protein>
    <submittedName>
        <fullName evidence="5">Efflux RND transporter periplasmic adaptor subunit</fullName>
    </submittedName>
</protein>
<gene>
    <name evidence="5" type="ORF">HW115_04510</name>
</gene>
<dbReference type="GO" id="GO:1990281">
    <property type="term" value="C:efflux pump complex"/>
    <property type="evidence" value="ECO:0007669"/>
    <property type="project" value="TreeGrafter"/>
</dbReference>
<dbReference type="Gene3D" id="2.40.30.170">
    <property type="match status" value="1"/>
</dbReference>
<keyword evidence="6" id="KW-1185">Reference proteome</keyword>
<dbReference type="PANTHER" id="PTHR30469:SF12">
    <property type="entry name" value="MULTIDRUG RESISTANCE PROTEIN MDTA"/>
    <property type="match status" value="1"/>
</dbReference>
<dbReference type="SUPFAM" id="SSF111369">
    <property type="entry name" value="HlyD-like secretion proteins"/>
    <property type="match status" value="1"/>
</dbReference>
<accession>A0A851GAR6</accession>
<dbReference type="PANTHER" id="PTHR30469">
    <property type="entry name" value="MULTIDRUG RESISTANCE PROTEIN MDTA"/>
    <property type="match status" value="1"/>
</dbReference>